<feature type="region of interest" description="Disordered" evidence="1">
    <location>
        <begin position="76"/>
        <end position="100"/>
    </location>
</feature>
<dbReference type="Proteomes" id="UP000011081">
    <property type="component" value="Unassembled WGS sequence"/>
</dbReference>
<evidence type="ECO:0000256" key="1">
    <source>
        <dbReference type="SAM" id="MobiDB-lite"/>
    </source>
</evidence>
<feature type="compositionally biased region" description="Basic and acidic residues" evidence="1">
    <location>
        <begin position="91"/>
        <end position="100"/>
    </location>
</feature>
<dbReference type="HOGENOM" id="CLU_070153_0_0_1"/>
<dbReference type="AlphaFoldDB" id="L2GR55"/>
<evidence type="ECO:0000313" key="3">
    <source>
        <dbReference type="Proteomes" id="UP000011081"/>
    </source>
</evidence>
<dbReference type="InParanoid" id="L2GR55"/>
<proteinExistence type="predicted"/>
<dbReference type="VEuPathDB" id="MicrosporidiaDB:VCUG_02412"/>
<keyword evidence="3" id="KW-1185">Reference proteome</keyword>
<dbReference type="OMA" id="EANNEFR"/>
<dbReference type="OrthoDB" id="10266194at2759"/>
<name>L2GR55_VAVCU</name>
<gene>
    <name evidence="2" type="ORF">VCUG_02412</name>
</gene>
<dbReference type="EMBL" id="GL877464">
    <property type="protein sequence ID" value="ELA46104.1"/>
    <property type="molecule type" value="Genomic_DNA"/>
</dbReference>
<accession>L2GR55</accession>
<sequence>MILFSNIFHSSIQGHVVPNHHVLSAIQMHLRYLLVVFTIFEERYIIKTGKNLLKLNNPKKSQQVLGCVTNIKRERKDADMTNENTKSGHVKTSDKNAKDARKITQEKLRAATRERKLSEIPIDKSSTMKINEFYGTEVVLDIDENEMREANNEFRFLRRGKNEEGSAEIVDVEQADGDKMLGGDVCASVMGNEPRAVENSIGPVVNDPPANHIFDHSAGPSIVLKQIPFEKKTGLHVNAPSQHSFAQKKTSKPNIPKKIRKKHDETLATTFKSFFSSFTPKKKSTKNARDGKKAVSGTTTKASESMTFMKSEMSLDELKMFQGRVKQLIEYFEKLKEGNNC</sequence>
<organism evidence="2 3">
    <name type="scientific">Vavraia culicis (isolate floridensis)</name>
    <name type="common">Microsporidian parasite</name>
    <dbReference type="NCBI Taxonomy" id="948595"/>
    <lineage>
        <taxon>Eukaryota</taxon>
        <taxon>Fungi</taxon>
        <taxon>Fungi incertae sedis</taxon>
        <taxon>Microsporidia</taxon>
        <taxon>Pleistophoridae</taxon>
        <taxon>Vavraia</taxon>
    </lineage>
</organism>
<dbReference type="RefSeq" id="XP_008075420.1">
    <property type="nucleotide sequence ID" value="XM_008077229.1"/>
</dbReference>
<evidence type="ECO:0000313" key="2">
    <source>
        <dbReference type="EMBL" id="ELA46104.1"/>
    </source>
</evidence>
<reference evidence="3" key="1">
    <citation type="submission" date="2011-03" db="EMBL/GenBank/DDBJ databases">
        <title>The genome sequence of Vavraia culicis strain floridensis.</title>
        <authorList>
            <consortium name="The Broad Institute Genome Sequencing Platform"/>
            <person name="Cuomo C."/>
            <person name="Becnel J."/>
            <person name="Sanscrainte N."/>
            <person name="Young S.K."/>
            <person name="Zeng Q."/>
            <person name="Gargeya S."/>
            <person name="Fitzgerald M."/>
            <person name="Haas B."/>
            <person name="Abouelleil A."/>
            <person name="Alvarado L."/>
            <person name="Arachchi H.M."/>
            <person name="Berlin A."/>
            <person name="Chapman S.B."/>
            <person name="Gearin G."/>
            <person name="Goldberg J."/>
            <person name="Griggs A."/>
            <person name="Gujja S."/>
            <person name="Hansen M."/>
            <person name="Heiman D."/>
            <person name="Howarth C."/>
            <person name="Larimer J."/>
            <person name="Lui A."/>
            <person name="MacDonald P.J.P."/>
            <person name="McCowen C."/>
            <person name="Montmayeur A."/>
            <person name="Murphy C."/>
            <person name="Neiman D."/>
            <person name="Pearson M."/>
            <person name="Priest M."/>
            <person name="Roberts A."/>
            <person name="Saif S."/>
            <person name="Shea T."/>
            <person name="Sisk P."/>
            <person name="Stolte C."/>
            <person name="Sykes S."/>
            <person name="Wortman J."/>
            <person name="Nusbaum C."/>
            <person name="Birren B."/>
        </authorList>
    </citation>
    <scope>NUCLEOTIDE SEQUENCE [LARGE SCALE GENOMIC DNA]</scope>
    <source>
        <strain evidence="3">floridensis</strain>
    </source>
</reference>
<dbReference type="GeneID" id="19880274"/>
<protein>
    <submittedName>
        <fullName evidence="2">Uncharacterized protein</fullName>
    </submittedName>
</protein>
<feature type="region of interest" description="Disordered" evidence="1">
    <location>
        <begin position="282"/>
        <end position="302"/>
    </location>
</feature>